<gene>
    <name evidence="1" type="ORF">L3049_18570</name>
</gene>
<dbReference type="RefSeq" id="WP_275111330.1">
    <property type="nucleotide sequence ID" value="NZ_JAKJSC010000007.1"/>
</dbReference>
<accession>A0ABT5VZJ0</accession>
<dbReference type="Proteomes" id="UP001528920">
    <property type="component" value="Unassembled WGS sequence"/>
</dbReference>
<reference evidence="1 2" key="1">
    <citation type="submission" date="2022-01" db="EMBL/GenBank/DDBJ databases">
        <title>Labilibaculum sp. nov, a marine bacterium isolated from Antarctica.</title>
        <authorList>
            <person name="Dai W."/>
        </authorList>
    </citation>
    <scope>NUCLEOTIDE SEQUENCE [LARGE SCALE GENOMIC DNA]</scope>
    <source>
        <strain evidence="1 2">DW002</strain>
    </source>
</reference>
<protein>
    <submittedName>
        <fullName evidence="1">Uncharacterized protein</fullName>
    </submittedName>
</protein>
<proteinExistence type="predicted"/>
<evidence type="ECO:0000313" key="1">
    <source>
        <dbReference type="EMBL" id="MDE5419998.1"/>
    </source>
</evidence>
<comment type="caution">
    <text evidence="1">The sequence shown here is derived from an EMBL/GenBank/DDBJ whole genome shotgun (WGS) entry which is preliminary data.</text>
</comment>
<name>A0ABT5VZJ0_9BACT</name>
<evidence type="ECO:0000313" key="2">
    <source>
        <dbReference type="Proteomes" id="UP001528920"/>
    </source>
</evidence>
<organism evidence="1 2">
    <name type="scientific">Paralabilibaculum antarcticum</name>
    <dbReference type="NCBI Taxonomy" id="2912572"/>
    <lineage>
        <taxon>Bacteria</taxon>
        <taxon>Pseudomonadati</taxon>
        <taxon>Bacteroidota</taxon>
        <taxon>Bacteroidia</taxon>
        <taxon>Marinilabiliales</taxon>
        <taxon>Marinifilaceae</taxon>
        <taxon>Paralabilibaculum</taxon>
    </lineage>
</organism>
<dbReference type="PROSITE" id="PS51257">
    <property type="entry name" value="PROKAR_LIPOPROTEIN"/>
    <property type="match status" value="1"/>
</dbReference>
<sequence>MKINKLFLGLAIIIAMISCSDGDSEIEENVQPSNEFEEILAKYNLFNTNVKYESVQIGSDTNTIYFNGRIKDKLIIKGFSRTNKTSIFSNDEFTLDTIVNINEGYGESSIYNITDFSIRKIHEFENDYAFLLWGWGYTAPGEKLGISCDLYFISDQANKRIKSFTQPKTDYFFSKIIPWFENSFLVLSNSDFNHQHKWNCYTMDGLEQFEVNKFADSGYYTSINIQESIRFENKFIRRNLKNDEIIWESENPLADLPEDTRIDDAKFNQTEDGYINCKINYTKKDGVKGERTYKVEIASGDFTLQ</sequence>
<dbReference type="EMBL" id="JAKJSC010000007">
    <property type="protein sequence ID" value="MDE5419998.1"/>
    <property type="molecule type" value="Genomic_DNA"/>
</dbReference>
<keyword evidence="2" id="KW-1185">Reference proteome</keyword>